<organism evidence="2 3">
    <name type="scientific">Corynebacterium flavescens</name>
    <dbReference type="NCBI Taxonomy" id="28028"/>
    <lineage>
        <taxon>Bacteria</taxon>
        <taxon>Bacillati</taxon>
        <taxon>Actinomycetota</taxon>
        <taxon>Actinomycetes</taxon>
        <taxon>Mycobacteriales</taxon>
        <taxon>Corynebacteriaceae</taxon>
        <taxon>Corynebacterium</taxon>
    </lineage>
</organism>
<accession>A0A1L7CNY2</accession>
<keyword evidence="3" id="KW-1185">Reference proteome</keyword>
<sequence>MKSRDIVPKTVLETFAIRGGCVVPTRHLRRVHALRGPIGSTLFTVNLGVVGLLVLALGYMTA</sequence>
<protein>
    <submittedName>
        <fullName evidence="2">Uncharacterized protein</fullName>
    </submittedName>
</protein>
<keyword evidence="1" id="KW-1133">Transmembrane helix</keyword>
<reference evidence="2 3" key="1">
    <citation type="submission" date="2014-08" db="EMBL/GenBank/DDBJ databases">
        <title>Complete genome sequence of Corynebacterium flavescens OJ8(T)(=DSM 20296(T)), isolated from cheese.</title>
        <authorList>
            <person name="Ruckert C."/>
            <person name="Albersmeier A."/>
            <person name="Winkler A."/>
            <person name="Kalinowski J."/>
        </authorList>
    </citation>
    <scope>NUCLEOTIDE SEQUENCE [LARGE SCALE GENOMIC DNA]</scope>
    <source>
        <strain evidence="2 3">OJ8</strain>
    </source>
</reference>
<dbReference type="KEGG" id="cfc:CFLV_10405"/>
<keyword evidence="1" id="KW-0472">Membrane</keyword>
<gene>
    <name evidence="2" type="ORF">CFLV_10405</name>
</gene>
<keyword evidence="1" id="KW-0812">Transmembrane</keyword>
<proteinExistence type="predicted"/>
<evidence type="ECO:0000313" key="3">
    <source>
        <dbReference type="Proteomes" id="UP000185479"/>
    </source>
</evidence>
<dbReference type="Proteomes" id="UP000185479">
    <property type="component" value="Chromosome"/>
</dbReference>
<evidence type="ECO:0000256" key="1">
    <source>
        <dbReference type="SAM" id="Phobius"/>
    </source>
</evidence>
<dbReference type="AlphaFoldDB" id="A0A1L7CNY2"/>
<dbReference type="EMBL" id="CP009246">
    <property type="protein sequence ID" value="APT87531.1"/>
    <property type="molecule type" value="Genomic_DNA"/>
</dbReference>
<feature type="transmembrane region" description="Helical" evidence="1">
    <location>
        <begin position="38"/>
        <end position="60"/>
    </location>
</feature>
<name>A0A1L7CNY2_CORFL</name>
<evidence type="ECO:0000313" key="2">
    <source>
        <dbReference type="EMBL" id="APT87531.1"/>
    </source>
</evidence>